<dbReference type="PANTHER" id="PTHR30332">
    <property type="entry name" value="PROBABLE GENERAL SECRETION PATHWAY PROTEIN D"/>
    <property type="match status" value="1"/>
</dbReference>
<reference evidence="11" key="2">
    <citation type="submission" date="2014-09" db="EMBL/GenBank/DDBJ databases">
        <title>Criblamydia sequanensis harbors a mega-plasmid encoding arsenite resistance.</title>
        <authorList>
            <person name="Bertelli C."/>
            <person name="Goesmann A."/>
            <person name="Greub G."/>
        </authorList>
    </citation>
    <scope>NUCLEOTIDE SEQUENCE [LARGE SCALE GENOMIC DNA]</scope>
    <source>
        <strain evidence="11">CRIB-18</strain>
    </source>
</reference>
<organism evidence="11 12">
    <name type="scientific">Candidatus Criblamydia sequanensis CRIB-18</name>
    <dbReference type="NCBI Taxonomy" id="1437425"/>
    <lineage>
        <taxon>Bacteria</taxon>
        <taxon>Pseudomonadati</taxon>
        <taxon>Chlamydiota</taxon>
        <taxon>Chlamydiia</taxon>
        <taxon>Parachlamydiales</taxon>
        <taxon>Candidatus Criblamydiaceae</taxon>
        <taxon>Candidatus Criblamydia</taxon>
    </lineage>
</organism>
<dbReference type="RefSeq" id="WP_053331652.1">
    <property type="nucleotide sequence ID" value="NZ_CCEJ010000001.1"/>
</dbReference>
<dbReference type="InterPro" id="IPR049371">
    <property type="entry name" value="GspD-like_N0"/>
</dbReference>
<evidence type="ECO:0000259" key="8">
    <source>
        <dbReference type="Pfam" id="PF00263"/>
    </source>
</evidence>
<evidence type="ECO:0000256" key="2">
    <source>
        <dbReference type="ARBA" id="ARBA00022692"/>
    </source>
</evidence>
<dbReference type="Pfam" id="PF03958">
    <property type="entry name" value="Secretin_N"/>
    <property type="match status" value="1"/>
</dbReference>
<dbReference type="AlphaFoldDB" id="A0A090CXX3"/>
<name>A0A090CXX3_9BACT</name>
<dbReference type="PRINTS" id="PR00811">
    <property type="entry name" value="BCTERIALGSPD"/>
</dbReference>
<reference evidence="11" key="1">
    <citation type="submission" date="2013-12" db="EMBL/GenBank/DDBJ databases">
        <authorList>
            <person name="Linke B."/>
        </authorList>
    </citation>
    <scope>NUCLEOTIDE SEQUENCE [LARGE SCALE GENOMIC DNA]</scope>
    <source>
        <strain evidence="11">CRIB-18</strain>
    </source>
</reference>
<keyword evidence="6" id="KW-0813">Transport</keyword>
<comment type="similarity">
    <text evidence="5">Belongs to the bacterial secretin family.</text>
</comment>
<dbReference type="GO" id="GO:0015627">
    <property type="term" value="C:type II protein secretion system complex"/>
    <property type="evidence" value="ECO:0007669"/>
    <property type="project" value="TreeGrafter"/>
</dbReference>
<dbReference type="InterPro" id="IPR001775">
    <property type="entry name" value="GspD/PilQ"/>
</dbReference>
<dbReference type="InterPro" id="IPR050810">
    <property type="entry name" value="Bact_Secretion_Sys_Channel"/>
</dbReference>
<dbReference type="EMBL" id="CCEJ010000001">
    <property type="protein sequence ID" value="CDR32941.1"/>
    <property type="molecule type" value="Genomic_DNA"/>
</dbReference>
<evidence type="ECO:0000256" key="4">
    <source>
        <dbReference type="ARBA" id="ARBA00023136"/>
    </source>
</evidence>
<feature type="domain" description="Type II/III secretion system secretin-like" evidence="8">
    <location>
        <begin position="742"/>
        <end position="912"/>
    </location>
</feature>
<keyword evidence="3" id="KW-0732">Signal</keyword>
<evidence type="ECO:0000313" key="11">
    <source>
        <dbReference type="EMBL" id="CDR32941.1"/>
    </source>
</evidence>
<evidence type="ECO:0000259" key="10">
    <source>
        <dbReference type="Pfam" id="PF21305"/>
    </source>
</evidence>
<dbReference type="Pfam" id="PF00263">
    <property type="entry name" value="Secretin"/>
    <property type="match status" value="1"/>
</dbReference>
<dbReference type="STRING" id="1437425.CSEC_0097"/>
<comment type="subcellular location">
    <subcellularLocation>
        <location evidence="6">Cell outer membrane</location>
    </subcellularLocation>
    <subcellularLocation>
        <location evidence="1">Membrane</location>
    </subcellularLocation>
</comment>
<evidence type="ECO:0000259" key="9">
    <source>
        <dbReference type="Pfam" id="PF03958"/>
    </source>
</evidence>
<evidence type="ECO:0000256" key="5">
    <source>
        <dbReference type="RuleBase" id="RU004003"/>
    </source>
</evidence>
<dbReference type="OrthoDB" id="9775455at2"/>
<feature type="region of interest" description="Disordered" evidence="7">
    <location>
        <begin position="438"/>
        <end position="460"/>
    </location>
</feature>
<dbReference type="GO" id="GO:0009279">
    <property type="term" value="C:cell outer membrane"/>
    <property type="evidence" value="ECO:0007669"/>
    <property type="project" value="UniProtKB-SubCell"/>
</dbReference>
<feature type="domain" description="NolW-like" evidence="9">
    <location>
        <begin position="290"/>
        <end position="348"/>
    </location>
</feature>
<feature type="domain" description="GspD-like N0" evidence="10">
    <location>
        <begin position="192"/>
        <end position="259"/>
    </location>
</feature>
<accession>A0A090CXX3</accession>
<gene>
    <name evidence="11" type="primary">sctC</name>
    <name evidence="11" type="ORF">CSEC_0097</name>
</gene>
<dbReference type="InterPro" id="IPR005644">
    <property type="entry name" value="NolW-like"/>
</dbReference>
<dbReference type="eggNOG" id="COG1450">
    <property type="taxonomic scope" value="Bacteria"/>
</dbReference>
<keyword evidence="12" id="KW-1185">Reference proteome</keyword>
<evidence type="ECO:0000313" key="12">
    <source>
        <dbReference type="Proteomes" id="UP000031552"/>
    </source>
</evidence>
<keyword evidence="2" id="KW-0812">Transmembrane</keyword>
<evidence type="ECO:0000256" key="7">
    <source>
        <dbReference type="SAM" id="MobiDB-lite"/>
    </source>
</evidence>
<evidence type="ECO:0000256" key="3">
    <source>
        <dbReference type="ARBA" id="ARBA00022729"/>
    </source>
</evidence>
<dbReference type="Pfam" id="PF21305">
    <property type="entry name" value="type_II_gspD_N0"/>
    <property type="match status" value="1"/>
</dbReference>
<sequence length="980" mass="109447">MKDIFFAAHTLCRVILVAYLCGESSLFASNLSKDESENNASLSNIESHSRKSKDPINSLYAKDDFNWERIESSAIDSIFQSADSHPETQVTVEEPAEPATSLPQTIIPKQKTNPTSTVRQALHESRTFPKESFKNLIEKTAPKNAQAKTQPKHLRSFVSRGSLKHLEEEDLTAQIEENKNAPEESQEQSILINFNNVSIIEYIRFISRVSNRNFIFSDEDLQFTVTIISEEPTSLENVLMALMQELRIRNLDIVEEGNTLIIHPNASYRAPGKIVSDGRVNDLKDADIITRVFRLNTAAVDSISTIIRPMLSDKAIVQPIQETNHLVVTDILSNIQKISDLIRSVDAPNSSLVVGQYVVRNAFIDDLIRSAEQILTSIARGQPITFVPHAPSNSIFIISTPFLVERAIPVLQRLDQNDGTTGIYDLNELKYVPQKEVQRPFTEEGQEEPPEGSVYKTPQVKGKWELDSNGNWFYSPFDRSGRDQERPPSGSWKSDPNGNWEYEPGRVTRGVDTGAPEGRWELGPDGKWRFVLNPGSSIFSGKKVRAATVETLPLGHIERTRFYIHKLQFRKGDSVEQAIARIGQSLSDTTAINQDLLSAINSVQWLEPSNSLVFTGTPEALLKIKELVDEIDSPLRQVFIEMLIMELDIDDSLELGVNWGSRFAGGDVAGAQGFLTGASPIPGLLRTAGTNLLGAAVVDELGVAFPDAITALTDSGYRFGIIGQTISVGGREFGSLSAFVKALHQKFDSNVIMNPKIITEDNVTAEIFVGINTRFRTQSISNDQGSILTSNFEFRDVGTLLRVTPFLGNSNIITLEIEQEVSSIAPDSTDTGNALSDASAGPTTRISKTKTRVHVPDGFFIVLSGMINDETRRFRDHVPCLGGAPLIGALFTEKRYLDQKRNLMIFIRPQLIDTEEQIDNLTRHQQNVYRVKGRTKNLWKLDCQETLDWLNLIDSDSLKDEKECCSGYDYYERYHKDHCH</sequence>
<evidence type="ECO:0000256" key="1">
    <source>
        <dbReference type="ARBA" id="ARBA00004370"/>
    </source>
</evidence>
<evidence type="ECO:0000256" key="6">
    <source>
        <dbReference type="RuleBase" id="RU004004"/>
    </source>
</evidence>
<comment type="caution">
    <text evidence="11">The sequence shown here is derived from an EMBL/GenBank/DDBJ whole genome shotgun (WGS) entry which is preliminary data.</text>
</comment>
<dbReference type="PANTHER" id="PTHR30332:SF24">
    <property type="entry name" value="SECRETIN GSPD-RELATED"/>
    <property type="match status" value="1"/>
</dbReference>
<dbReference type="GO" id="GO:0009306">
    <property type="term" value="P:protein secretion"/>
    <property type="evidence" value="ECO:0007669"/>
    <property type="project" value="InterPro"/>
</dbReference>
<keyword evidence="4" id="KW-0472">Membrane</keyword>
<protein>
    <submittedName>
        <fullName evidence="11">Type III secretion protein SctC</fullName>
    </submittedName>
</protein>
<dbReference type="Proteomes" id="UP000031552">
    <property type="component" value="Unassembled WGS sequence"/>
</dbReference>
<feature type="region of interest" description="Disordered" evidence="7">
    <location>
        <begin position="475"/>
        <end position="519"/>
    </location>
</feature>
<dbReference type="Gene3D" id="3.30.1370.120">
    <property type="match status" value="2"/>
</dbReference>
<dbReference type="InterPro" id="IPR004846">
    <property type="entry name" value="T2SS/T3SS_dom"/>
</dbReference>
<dbReference type="InterPro" id="IPR038591">
    <property type="entry name" value="NolW-like_sf"/>
</dbReference>
<proteinExistence type="inferred from homology"/>